<comment type="caution">
    <text evidence="2">The sequence shown here is derived from an EMBL/GenBank/DDBJ whole genome shotgun (WGS) entry which is preliminary data.</text>
</comment>
<feature type="compositionally biased region" description="Basic and acidic residues" evidence="1">
    <location>
        <begin position="35"/>
        <end position="46"/>
    </location>
</feature>
<sequence length="71" mass="7511">MARFGFDAVGRPAGRDVLRRVTEVDRPLRLGNHAGLREPARPRGDMVDVSGAHDPSEPARCTDGGASAGTE</sequence>
<evidence type="ECO:0000313" key="3">
    <source>
        <dbReference type="Proteomes" id="UP001597058"/>
    </source>
</evidence>
<dbReference type="EMBL" id="JBHTMM010000151">
    <property type="protein sequence ID" value="MFD1312992.1"/>
    <property type="molecule type" value="Genomic_DNA"/>
</dbReference>
<feature type="region of interest" description="Disordered" evidence="1">
    <location>
        <begin position="30"/>
        <end position="71"/>
    </location>
</feature>
<dbReference type="Proteomes" id="UP001597058">
    <property type="component" value="Unassembled WGS sequence"/>
</dbReference>
<evidence type="ECO:0000313" key="2">
    <source>
        <dbReference type="EMBL" id="MFD1312992.1"/>
    </source>
</evidence>
<keyword evidence="3" id="KW-1185">Reference proteome</keyword>
<protein>
    <submittedName>
        <fullName evidence="2">Uncharacterized protein</fullName>
    </submittedName>
</protein>
<name>A0ABW3XU53_9ACTN</name>
<reference evidence="3" key="1">
    <citation type="journal article" date="2019" name="Int. J. Syst. Evol. Microbiol.">
        <title>The Global Catalogue of Microorganisms (GCM) 10K type strain sequencing project: providing services to taxonomists for standard genome sequencing and annotation.</title>
        <authorList>
            <consortium name="The Broad Institute Genomics Platform"/>
            <consortium name="The Broad Institute Genome Sequencing Center for Infectious Disease"/>
            <person name="Wu L."/>
            <person name="Ma J."/>
        </authorList>
    </citation>
    <scope>NUCLEOTIDE SEQUENCE [LARGE SCALE GENOMIC DNA]</scope>
    <source>
        <strain evidence="3">CGMCC 4.7020</strain>
    </source>
</reference>
<accession>A0ABW3XU53</accession>
<proteinExistence type="predicted"/>
<evidence type="ECO:0000256" key="1">
    <source>
        <dbReference type="SAM" id="MobiDB-lite"/>
    </source>
</evidence>
<organism evidence="2 3">
    <name type="scientific">Streptomyces kaempferi</name>
    <dbReference type="NCBI Taxonomy" id="333725"/>
    <lineage>
        <taxon>Bacteria</taxon>
        <taxon>Bacillati</taxon>
        <taxon>Actinomycetota</taxon>
        <taxon>Actinomycetes</taxon>
        <taxon>Kitasatosporales</taxon>
        <taxon>Streptomycetaceae</taxon>
        <taxon>Streptomyces</taxon>
    </lineage>
</organism>
<dbReference type="RefSeq" id="WP_329525460.1">
    <property type="nucleotide sequence ID" value="NZ_JBHTMM010000151.1"/>
</dbReference>
<gene>
    <name evidence="2" type="ORF">ACFQ5X_45525</name>
</gene>